<feature type="region of interest" description="Disordered" evidence="13">
    <location>
        <begin position="185"/>
        <end position="243"/>
    </location>
</feature>
<protein>
    <recommendedName>
        <fullName evidence="10">Fidgetin-like protein 1</fullName>
    </recommendedName>
</protein>
<dbReference type="AlphaFoldDB" id="A0AAD9RRV0"/>
<keyword evidence="7 12" id="KW-0067">ATP-binding</keyword>
<proteinExistence type="inferred from homology"/>
<dbReference type="Pfam" id="PF00004">
    <property type="entry name" value="AAA"/>
    <property type="match status" value="1"/>
</dbReference>
<feature type="compositionally biased region" description="Polar residues" evidence="13">
    <location>
        <begin position="260"/>
        <end position="274"/>
    </location>
</feature>
<dbReference type="GO" id="GO:0031114">
    <property type="term" value="P:regulation of microtubule depolymerization"/>
    <property type="evidence" value="ECO:0007669"/>
    <property type="project" value="UniProtKB-ARBA"/>
</dbReference>
<dbReference type="GO" id="GO:0051013">
    <property type="term" value="P:microtubule severing"/>
    <property type="evidence" value="ECO:0007669"/>
    <property type="project" value="UniProtKB-ARBA"/>
</dbReference>
<evidence type="ECO:0000256" key="4">
    <source>
        <dbReference type="ARBA" id="ARBA00022723"/>
    </source>
</evidence>
<dbReference type="PANTHER" id="PTHR23074:SF17">
    <property type="entry name" value="FIDGETIN-LIKE PROTEIN 1"/>
    <property type="match status" value="1"/>
</dbReference>
<dbReference type="GO" id="GO:0005524">
    <property type="term" value="F:ATP binding"/>
    <property type="evidence" value="ECO:0007669"/>
    <property type="project" value="UniProtKB-KW"/>
</dbReference>
<dbReference type="InterPro" id="IPR027417">
    <property type="entry name" value="P-loop_NTPase"/>
</dbReference>
<evidence type="ECO:0000256" key="7">
    <source>
        <dbReference type="ARBA" id="ARBA00022840"/>
    </source>
</evidence>
<dbReference type="FunFam" id="1.10.8.60:FF:000022">
    <property type="entry name" value="Fidgetin like 1"/>
    <property type="match status" value="1"/>
</dbReference>
<reference evidence="15" key="2">
    <citation type="journal article" date="2023" name="Commun. Biol.">
        <title>Intrasexual cuticular hydrocarbon dimorphism in a wasp sheds light on hydrocarbon biosynthesis genes in Hymenoptera.</title>
        <authorList>
            <person name="Moris V.C."/>
            <person name="Podsiadlowski L."/>
            <person name="Martin S."/>
            <person name="Oeyen J.P."/>
            <person name="Donath A."/>
            <person name="Petersen M."/>
            <person name="Wilbrandt J."/>
            <person name="Misof B."/>
            <person name="Liedtke D."/>
            <person name="Thamm M."/>
            <person name="Scheiner R."/>
            <person name="Schmitt T."/>
            <person name="Niehuis O."/>
        </authorList>
    </citation>
    <scope>NUCLEOTIDE SEQUENCE</scope>
    <source>
        <strain evidence="15">GBR_01_08_01A</strain>
    </source>
</reference>
<evidence type="ECO:0000256" key="12">
    <source>
        <dbReference type="RuleBase" id="RU003651"/>
    </source>
</evidence>
<dbReference type="InterPro" id="IPR003593">
    <property type="entry name" value="AAA+_ATPase"/>
</dbReference>
<evidence type="ECO:0000256" key="8">
    <source>
        <dbReference type="ARBA" id="ARBA00022842"/>
    </source>
</evidence>
<keyword evidence="6" id="KW-0378">Hydrolase</keyword>
<name>A0AAD9RRV0_9HYME</name>
<dbReference type="InterPro" id="IPR050304">
    <property type="entry name" value="MT-severing_AAA_ATPase"/>
</dbReference>
<evidence type="ECO:0000313" key="16">
    <source>
        <dbReference type="Proteomes" id="UP001258017"/>
    </source>
</evidence>
<dbReference type="CDD" id="cd19525">
    <property type="entry name" value="RecA-like_Figl-1"/>
    <property type="match status" value="1"/>
</dbReference>
<dbReference type="PROSITE" id="PS00674">
    <property type="entry name" value="AAA"/>
    <property type="match status" value="1"/>
</dbReference>
<dbReference type="Pfam" id="PF17862">
    <property type="entry name" value="AAA_lid_3"/>
    <property type="match status" value="1"/>
</dbReference>
<reference evidence="15" key="1">
    <citation type="submission" date="2021-08" db="EMBL/GenBank/DDBJ databases">
        <authorList>
            <person name="Misof B."/>
            <person name="Oliver O."/>
            <person name="Podsiadlowski L."/>
            <person name="Donath A."/>
            <person name="Peters R."/>
            <person name="Mayer C."/>
            <person name="Rust J."/>
            <person name="Gunkel S."/>
            <person name="Lesny P."/>
            <person name="Martin S."/>
            <person name="Oeyen J.P."/>
            <person name="Petersen M."/>
            <person name="Panagiotis P."/>
            <person name="Wilbrandt J."/>
            <person name="Tanja T."/>
        </authorList>
    </citation>
    <scope>NUCLEOTIDE SEQUENCE</scope>
    <source>
        <strain evidence="15">GBR_01_08_01A</strain>
        <tissue evidence="15">Thorax + abdomen</tissue>
    </source>
</reference>
<dbReference type="GO" id="GO:0008568">
    <property type="term" value="F:microtubule severing ATPase activity"/>
    <property type="evidence" value="ECO:0007669"/>
    <property type="project" value="UniProtKB-ARBA"/>
</dbReference>
<evidence type="ECO:0000256" key="11">
    <source>
        <dbReference type="ARBA" id="ARBA00049360"/>
    </source>
</evidence>
<dbReference type="InterPro" id="IPR047858">
    <property type="entry name" value="FIGNL1_ATPase"/>
</dbReference>
<feature type="domain" description="AAA+ ATPase" evidence="14">
    <location>
        <begin position="339"/>
        <end position="475"/>
    </location>
</feature>
<dbReference type="EMBL" id="JAIFRP010000026">
    <property type="protein sequence ID" value="KAK2584166.1"/>
    <property type="molecule type" value="Genomic_DNA"/>
</dbReference>
<keyword evidence="4" id="KW-0479">Metal-binding</keyword>
<evidence type="ECO:0000256" key="6">
    <source>
        <dbReference type="ARBA" id="ARBA00022801"/>
    </source>
</evidence>
<comment type="catalytic activity">
    <reaction evidence="11">
        <text>ATP + H2O = ADP + phosphate + H(+)</text>
        <dbReference type="Rhea" id="RHEA:13065"/>
        <dbReference type="ChEBI" id="CHEBI:15377"/>
        <dbReference type="ChEBI" id="CHEBI:15378"/>
        <dbReference type="ChEBI" id="CHEBI:30616"/>
        <dbReference type="ChEBI" id="CHEBI:43474"/>
        <dbReference type="ChEBI" id="CHEBI:456216"/>
    </reaction>
</comment>
<dbReference type="SUPFAM" id="SSF52540">
    <property type="entry name" value="P-loop containing nucleoside triphosphate hydrolases"/>
    <property type="match status" value="1"/>
</dbReference>
<comment type="subcellular location">
    <subcellularLocation>
        <location evidence="2">Nucleus</location>
    </subcellularLocation>
</comment>
<dbReference type="InterPro" id="IPR003960">
    <property type="entry name" value="ATPase_AAA_CS"/>
</dbReference>
<dbReference type="GO" id="GO:0016887">
    <property type="term" value="F:ATP hydrolysis activity"/>
    <property type="evidence" value="ECO:0007669"/>
    <property type="project" value="InterPro"/>
</dbReference>
<dbReference type="GO" id="GO:0005634">
    <property type="term" value="C:nucleus"/>
    <property type="evidence" value="ECO:0007669"/>
    <property type="project" value="UniProtKB-SubCell"/>
</dbReference>
<evidence type="ECO:0000256" key="10">
    <source>
        <dbReference type="ARBA" id="ARBA00035694"/>
    </source>
</evidence>
<evidence type="ECO:0000256" key="1">
    <source>
        <dbReference type="ARBA" id="ARBA00001946"/>
    </source>
</evidence>
<dbReference type="SMART" id="SM00382">
    <property type="entry name" value="AAA"/>
    <property type="match status" value="1"/>
</dbReference>
<comment type="caution">
    <text evidence="15">The sequence shown here is derived from an EMBL/GenBank/DDBJ whole genome shotgun (WGS) entry which is preliminary data.</text>
</comment>
<feature type="region of interest" description="Disordered" evidence="13">
    <location>
        <begin position="256"/>
        <end position="279"/>
    </location>
</feature>
<dbReference type="FunFam" id="3.40.50.300:FF:000093">
    <property type="entry name" value="Fidgetin-like 1"/>
    <property type="match status" value="1"/>
</dbReference>
<evidence type="ECO:0000256" key="2">
    <source>
        <dbReference type="ARBA" id="ARBA00004123"/>
    </source>
</evidence>
<evidence type="ECO:0000256" key="9">
    <source>
        <dbReference type="ARBA" id="ARBA00023242"/>
    </source>
</evidence>
<evidence type="ECO:0000256" key="13">
    <source>
        <dbReference type="SAM" id="MobiDB-lite"/>
    </source>
</evidence>
<keyword evidence="5 12" id="KW-0547">Nucleotide-binding</keyword>
<keyword evidence="16" id="KW-1185">Reference proteome</keyword>
<sequence length="587" mass="66498">MSMSNTKEITKEYNNFLAAYQELKFSKLNQDQDKVLDIERRCLAVKYLTAQRSGFTDVAISSLEKGLEEYQKLMENGGNYWNSIDVKMSEIDNDPLQWKSELNDVKLALDSVKCLSCQDDNVLSCRERIVNDSYIKDIVDTWKTQDTRRRKCNVQTRPLFEAKQSNDDKTSSVYKNVAKNEINHASSFTRCPGDKSNRIEHNKKESQNLGNTGYSFKTARDELSVQQSSRNKPAQKKTLGGKSSINSKFVCPFKREQEKTTQSYGNTTESANTSEEVEDERLKNIDTKMIELVKNEIMDLRTSVSWDDIAGLEYAKKIIKEVIVFPMLRPDIFTGLRRPPKGILLFGPPGTGKTLIGKCIAAQSKSTFFSISASSLTSKWIGEGEKMVRALFAVARVYQPSVVFIDEIDSLLSQRSETEHESSRRLKTEFLVQLDGAATLENDRILIVGATNRPQELDEAARRRLVKRLYIPLPEFEARRQIVNNLLASVPNNITQQDIIDIAEQAEGYSGADMTNLCKEASMGPIRSIPFSQLENIQTEEIRPVTLNDFKEALQNVRPSVSQLDLAVYVDWDRTYGTGFLQNSKVG</sequence>
<dbReference type="InterPro" id="IPR041569">
    <property type="entry name" value="AAA_lid_3"/>
</dbReference>
<keyword evidence="8" id="KW-0460">Magnesium</keyword>
<feature type="compositionally biased region" description="Basic and acidic residues" evidence="13">
    <location>
        <begin position="192"/>
        <end position="206"/>
    </location>
</feature>
<dbReference type="GO" id="GO:0005694">
    <property type="term" value="C:chromosome"/>
    <property type="evidence" value="ECO:0007669"/>
    <property type="project" value="UniProtKB-ARBA"/>
</dbReference>
<dbReference type="Gene3D" id="1.10.8.60">
    <property type="match status" value="1"/>
</dbReference>
<dbReference type="InterPro" id="IPR015415">
    <property type="entry name" value="Spast_Vps4_C"/>
</dbReference>
<accession>A0AAD9RRV0</accession>
<dbReference type="GO" id="GO:0005813">
    <property type="term" value="C:centrosome"/>
    <property type="evidence" value="ECO:0007669"/>
    <property type="project" value="UniProtKB-ARBA"/>
</dbReference>
<dbReference type="GO" id="GO:0000070">
    <property type="term" value="P:mitotic sister chromatid segregation"/>
    <property type="evidence" value="ECO:0007669"/>
    <property type="project" value="UniProtKB-ARBA"/>
</dbReference>
<dbReference type="Proteomes" id="UP001258017">
    <property type="component" value="Unassembled WGS sequence"/>
</dbReference>
<keyword evidence="9" id="KW-0539">Nucleus</keyword>
<evidence type="ECO:0000313" key="15">
    <source>
        <dbReference type="EMBL" id="KAK2584166.1"/>
    </source>
</evidence>
<dbReference type="GO" id="GO:0046872">
    <property type="term" value="F:metal ion binding"/>
    <property type="evidence" value="ECO:0007669"/>
    <property type="project" value="UniProtKB-KW"/>
</dbReference>
<gene>
    <name evidence="15" type="ORF">KPH14_006596</name>
</gene>
<comment type="cofactor">
    <cofactor evidence="1">
        <name>Mg(2+)</name>
        <dbReference type="ChEBI" id="CHEBI:18420"/>
    </cofactor>
</comment>
<dbReference type="InterPro" id="IPR003959">
    <property type="entry name" value="ATPase_AAA_core"/>
</dbReference>
<dbReference type="PANTHER" id="PTHR23074">
    <property type="entry name" value="AAA DOMAIN-CONTAINING"/>
    <property type="match status" value="1"/>
</dbReference>
<evidence type="ECO:0000256" key="3">
    <source>
        <dbReference type="ARBA" id="ARBA00006914"/>
    </source>
</evidence>
<organism evidence="15 16">
    <name type="scientific">Odynerus spinipes</name>
    <dbReference type="NCBI Taxonomy" id="1348599"/>
    <lineage>
        <taxon>Eukaryota</taxon>
        <taxon>Metazoa</taxon>
        <taxon>Ecdysozoa</taxon>
        <taxon>Arthropoda</taxon>
        <taxon>Hexapoda</taxon>
        <taxon>Insecta</taxon>
        <taxon>Pterygota</taxon>
        <taxon>Neoptera</taxon>
        <taxon>Endopterygota</taxon>
        <taxon>Hymenoptera</taxon>
        <taxon>Apocrita</taxon>
        <taxon>Aculeata</taxon>
        <taxon>Vespoidea</taxon>
        <taxon>Vespidae</taxon>
        <taxon>Eumeninae</taxon>
        <taxon>Odynerus</taxon>
    </lineage>
</organism>
<evidence type="ECO:0000256" key="5">
    <source>
        <dbReference type="ARBA" id="ARBA00022741"/>
    </source>
</evidence>
<dbReference type="Pfam" id="PF09336">
    <property type="entry name" value="Vps4_C"/>
    <property type="match status" value="1"/>
</dbReference>
<dbReference type="Gene3D" id="3.40.50.300">
    <property type="entry name" value="P-loop containing nucleotide triphosphate hydrolases"/>
    <property type="match status" value="1"/>
</dbReference>
<evidence type="ECO:0000259" key="14">
    <source>
        <dbReference type="SMART" id="SM00382"/>
    </source>
</evidence>
<comment type="similarity">
    <text evidence="3 12">Belongs to the AAA ATPase family.</text>
</comment>